<dbReference type="EMBL" id="JAEPRB010000040">
    <property type="protein sequence ID" value="KAG2224628.1"/>
    <property type="molecule type" value="Genomic_DNA"/>
</dbReference>
<organism evidence="1 2">
    <name type="scientific">Circinella minor</name>
    <dbReference type="NCBI Taxonomy" id="1195481"/>
    <lineage>
        <taxon>Eukaryota</taxon>
        <taxon>Fungi</taxon>
        <taxon>Fungi incertae sedis</taxon>
        <taxon>Mucoromycota</taxon>
        <taxon>Mucoromycotina</taxon>
        <taxon>Mucoromycetes</taxon>
        <taxon>Mucorales</taxon>
        <taxon>Lichtheimiaceae</taxon>
        <taxon>Circinella</taxon>
    </lineage>
</organism>
<evidence type="ECO:0000313" key="2">
    <source>
        <dbReference type="Proteomes" id="UP000646827"/>
    </source>
</evidence>
<keyword evidence="2" id="KW-1185">Reference proteome</keyword>
<dbReference type="OrthoDB" id="2227377at2759"/>
<reference evidence="1 2" key="1">
    <citation type="submission" date="2020-12" db="EMBL/GenBank/DDBJ databases">
        <title>Metabolic potential, ecology and presence of endohyphal bacteria is reflected in genomic diversity of Mucoromycotina.</title>
        <authorList>
            <person name="Muszewska A."/>
            <person name="Okrasinska A."/>
            <person name="Steczkiewicz K."/>
            <person name="Drgas O."/>
            <person name="Orlowska M."/>
            <person name="Perlinska-Lenart U."/>
            <person name="Aleksandrzak-Piekarczyk T."/>
            <person name="Szatraj K."/>
            <person name="Zielenkiewicz U."/>
            <person name="Pilsyk S."/>
            <person name="Malc E."/>
            <person name="Mieczkowski P."/>
            <person name="Kruszewska J.S."/>
            <person name="Biernat P."/>
            <person name="Pawlowska J."/>
        </authorList>
    </citation>
    <scope>NUCLEOTIDE SEQUENCE [LARGE SCALE GENOMIC DNA]</scope>
    <source>
        <strain evidence="1 2">CBS 142.35</strain>
    </source>
</reference>
<dbReference type="Proteomes" id="UP000646827">
    <property type="component" value="Unassembled WGS sequence"/>
</dbReference>
<comment type="caution">
    <text evidence="1">The sequence shown here is derived from an EMBL/GenBank/DDBJ whole genome shotgun (WGS) entry which is preliminary data.</text>
</comment>
<sequence>MNSPFFTSGLAMWSPVPITNNRFLINTITTTVTPTPATLTNDDESYSFHHKPVYDPPACLVCGLPHPPQDTSSYLLRDQSTITPPEEPSFLTSYHTIPNNHNSNNQSVVFIQHSSTQRTWIKSCIYQIRHFWKRFVHHKRPIYPSKRRYH</sequence>
<name>A0A8H7S9T7_9FUNG</name>
<accession>A0A8H7S9T7</accession>
<dbReference type="AlphaFoldDB" id="A0A8H7S9T7"/>
<proteinExistence type="predicted"/>
<gene>
    <name evidence="1" type="ORF">INT45_003768</name>
</gene>
<protein>
    <submittedName>
        <fullName evidence="1">Uncharacterized protein</fullName>
    </submittedName>
</protein>
<evidence type="ECO:0000313" key="1">
    <source>
        <dbReference type="EMBL" id="KAG2224628.1"/>
    </source>
</evidence>